<keyword evidence="1" id="KW-0732">Signal</keyword>
<accession>A0A7R9GCB8</accession>
<feature type="region of interest" description="Disordered" evidence="3">
    <location>
        <begin position="150"/>
        <end position="231"/>
    </location>
</feature>
<keyword evidence="4" id="KW-0472">Membrane</keyword>
<dbReference type="InterPro" id="IPR038677">
    <property type="entry name" value="WIF_sf"/>
</dbReference>
<feature type="compositionally biased region" description="Basic and acidic residues" evidence="3">
    <location>
        <begin position="168"/>
        <end position="188"/>
    </location>
</feature>
<dbReference type="SMART" id="SM00469">
    <property type="entry name" value="WIF"/>
    <property type="match status" value="1"/>
</dbReference>
<protein>
    <recommendedName>
        <fullName evidence="5">WIF domain-containing protein</fullName>
    </recommendedName>
</protein>
<evidence type="ECO:0000256" key="2">
    <source>
        <dbReference type="ARBA" id="ARBA00023180"/>
    </source>
</evidence>
<reference evidence="6" key="1">
    <citation type="submission" date="2020-11" db="EMBL/GenBank/DDBJ databases">
        <authorList>
            <person name="Tran Van P."/>
        </authorList>
    </citation>
    <scope>NUCLEOTIDE SEQUENCE</scope>
</reference>
<gene>
    <name evidence="6" type="ORF">NMOB1V02_LOCUS4887</name>
</gene>
<dbReference type="AlphaFoldDB" id="A0A7R9GCB8"/>
<evidence type="ECO:0000313" key="7">
    <source>
        <dbReference type="Proteomes" id="UP000678499"/>
    </source>
</evidence>
<evidence type="ECO:0000256" key="4">
    <source>
        <dbReference type="SAM" id="Phobius"/>
    </source>
</evidence>
<evidence type="ECO:0000256" key="3">
    <source>
        <dbReference type="SAM" id="MobiDB-lite"/>
    </source>
</evidence>
<feature type="transmembrane region" description="Helical" evidence="4">
    <location>
        <begin position="240"/>
        <end position="262"/>
    </location>
</feature>
<feature type="compositionally biased region" description="Low complexity" evidence="3">
    <location>
        <begin position="150"/>
        <end position="159"/>
    </location>
</feature>
<dbReference type="EMBL" id="OA882844">
    <property type="protein sequence ID" value="CAD7277148.1"/>
    <property type="molecule type" value="Genomic_DNA"/>
</dbReference>
<dbReference type="Pfam" id="PF02019">
    <property type="entry name" value="WIF"/>
    <property type="match status" value="1"/>
</dbReference>
<proteinExistence type="predicted"/>
<dbReference type="Proteomes" id="UP000678499">
    <property type="component" value="Unassembled WGS sequence"/>
</dbReference>
<dbReference type="InterPro" id="IPR003306">
    <property type="entry name" value="WIF"/>
</dbReference>
<evidence type="ECO:0000259" key="5">
    <source>
        <dbReference type="PROSITE" id="PS50814"/>
    </source>
</evidence>
<dbReference type="PROSITE" id="PS50814">
    <property type="entry name" value="WIF"/>
    <property type="match status" value="1"/>
</dbReference>
<dbReference type="EMBL" id="CAJPEX010000807">
    <property type="protein sequence ID" value="CAG0917300.1"/>
    <property type="molecule type" value="Genomic_DNA"/>
</dbReference>
<sequence length="307" mass="33916">MAPGIGGEPWGDDWVHPKWGVLGLNADIYYLREGVKNDYALNFTVTIPADVPGLHFTWENLSNKPVAYEITMDYNNHLAMDEPRMNISDRGLLPRGRQVFRIDFPCTGAENAEVDITLSVNITTVYELSSLRLRRKKICLKHLVEIQQQQNMNTNNNNNHVHPANNKKQKETKLADEGKRVSVEDRIKQQQVAEVEDPAAAAAAGGSPGSGSPDPPGVPLPDVRSAQHDGGTLAAPNGSVAYIATGSVCGVIVTVMMVILVLHFRRKRSQRGPGRTGLQCHDDDALCLRHGLWPPGRLTEWLLLRRL</sequence>
<keyword evidence="2" id="KW-0325">Glycoprotein</keyword>
<organism evidence="6">
    <name type="scientific">Notodromas monacha</name>
    <dbReference type="NCBI Taxonomy" id="399045"/>
    <lineage>
        <taxon>Eukaryota</taxon>
        <taxon>Metazoa</taxon>
        <taxon>Ecdysozoa</taxon>
        <taxon>Arthropoda</taxon>
        <taxon>Crustacea</taxon>
        <taxon>Oligostraca</taxon>
        <taxon>Ostracoda</taxon>
        <taxon>Podocopa</taxon>
        <taxon>Podocopida</taxon>
        <taxon>Cypridocopina</taxon>
        <taxon>Cypridoidea</taxon>
        <taxon>Cyprididae</taxon>
        <taxon>Notodromas</taxon>
    </lineage>
</organism>
<dbReference type="OrthoDB" id="4062651at2759"/>
<name>A0A7R9GCB8_9CRUS</name>
<keyword evidence="4" id="KW-0812">Transmembrane</keyword>
<keyword evidence="4" id="KW-1133">Transmembrane helix</keyword>
<dbReference type="Gene3D" id="2.60.40.2170">
    <property type="entry name" value="Wnt, WIF domain"/>
    <property type="match status" value="1"/>
</dbReference>
<evidence type="ECO:0000256" key="1">
    <source>
        <dbReference type="ARBA" id="ARBA00022729"/>
    </source>
</evidence>
<evidence type="ECO:0000313" key="6">
    <source>
        <dbReference type="EMBL" id="CAD7277148.1"/>
    </source>
</evidence>
<keyword evidence="7" id="KW-1185">Reference proteome</keyword>
<feature type="domain" description="WIF" evidence="5">
    <location>
        <begin position="11"/>
        <end position="139"/>
    </location>
</feature>